<proteinExistence type="predicted"/>
<protein>
    <recommendedName>
        <fullName evidence="3">Transcriptional regulator</fullName>
    </recommendedName>
</protein>
<sequence length="280" mass="29630">MRLPDLSPDVLGAAAFGDRPGMHPLPAASDPEQRWLRAVALGGQGFYSGARAELTRLQREVTEGPLASFAASTEASLLRQLGWHRQAAVHDGRAFALARSAASRSAEDAARLVEAQCDALTGLAADALGCGRLGLSRRLLAQCAERLLVAGTDDTAFWRQRIRLHWVTAETALASGDFATAKDHAAQASVRADRGPSVRHRVKSDLLRAASSTGDADLGQARALAVDVSQRCAEHGLVPLRWAAAMLANGIGAETGADRVRDECARIVISRGGRFATTPK</sequence>
<organism evidence="1 2">
    <name type="scientific">Rhodococcus zopfii</name>
    <dbReference type="NCBI Taxonomy" id="43772"/>
    <lineage>
        <taxon>Bacteria</taxon>
        <taxon>Bacillati</taxon>
        <taxon>Actinomycetota</taxon>
        <taxon>Actinomycetes</taxon>
        <taxon>Mycobacteriales</taxon>
        <taxon>Nocardiaceae</taxon>
        <taxon>Rhodococcus</taxon>
    </lineage>
</organism>
<accession>A0ABU3WLB4</accession>
<reference evidence="1 2" key="1">
    <citation type="submission" date="2019-10" db="EMBL/GenBank/DDBJ databases">
        <title>Draft Genome Assembly of Rhodococcus zopfii DSM44189.</title>
        <authorList>
            <person name="Sutton J.M."/>
            <person name="Akob D.M."/>
            <person name="Bushman T.J."/>
        </authorList>
    </citation>
    <scope>NUCLEOTIDE SEQUENCE [LARGE SCALE GENOMIC DNA]</scope>
    <source>
        <strain evidence="1 2">DSM 44189</strain>
    </source>
</reference>
<dbReference type="EMBL" id="WBMO01000001">
    <property type="protein sequence ID" value="MDV2474766.1"/>
    <property type="molecule type" value="Genomic_DNA"/>
</dbReference>
<dbReference type="Proteomes" id="UP001275440">
    <property type="component" value="Unassembled WGS sequence"/>
</dbReference>
<gene>
    <name evidence="1" type="ORF">F8M49_03775</name>
</gene>
<evidence type="ECO:0000313" key="1">
    <source>
        <dbReference type="EMBL" id="MDV2474766.1"/>
    </source>
</evidence>
<keyword evidence="2" id="KW-1185">Reference proteome</keyword>
<evidence type="ECO:0000313" key="2">
    <source>
        <dbReference type="Proteomes" id="UP001275440"/>
    </source>
</evidence>
<name>A0ABU3WLB4_9NOCA</name>
<comment type="caution">
    <text evidence="1">The sequence shown here is derived from an EMBL/GenBank/DDBJ whole genome shotgun (WGS) entry which is preliminary data.</text>
</comment>
<evidence type="ECO:0008006" key="3">
    <source>
        <dbReference type="Google" id="ProtNLM"/>
    </source>
</evidence>